<evidence type="ECO:0000313" key="1">
    <source>
        <dbReference type="EMBL" id="AKF03222.1"/>
    </source>
</evidence>
<dbReference type="KEGG" id="samy:DB32_000371"/>
<dbReference type="STRING" id="927083.DB32_000371"/>
<evidence type="ECO:0000313" key="2">
    <source>
        <dbReference type="Proteomes" id="UP000034883"/>
    </source>
</evidence>
<protein>
    <submittedName>
        <fullName evidence="1">Uncharacterized protein</fullName>
    </submittedName>
</protein>
<dbReference type="AlphaFoldDB" id="A0A0F6YGT4"/>
<gene>
    <name evidence="1" type="ORF">DB32_000371</name>
</gene>
<sequence>MRASSHRGEAAGTIPCVSDLERALLDAADAAGARGAQLEASVRGGAGVAISGARMMIERASPAIVEAIWRTIALAPAPDVDALIRAARDARVPLIAGWDVAHEHAIAKLYVNASDAAPPVRAAIPASLGWPALDALPAPPHLVAINASARGVERKAYVQSAHASSDHARARWLDALASSHGAHGGVVRSWDLAEGTAHERAYFVAVRGGSRDRADALLAALPGFDDARSARALPFERGQCRSIGVDLRGDELRWTAYFKPAGAGTPLWSVEPFARFRAGDVHVAMFVAPHDHEERAYARTARHAISFRGERDAPRELVRPLLEWAVAVMRDEEDPQRALASPPPPWIRC</sequence>
<organism evidence="1 2">
    <name type="scientific">Sandaracinus amylolyticus</name>
    <dbReference type="NCBI Taxonomy" id="927083"/>
    <lineage>
        <taxon>Bacteria</taxon>
        <taxon>Pseudomonadati</taxon>
        <taxon>Myxococcota</taxon>
        <taxon>Polyangia</taxon>
        <taxon>Polyangiales</taxon>
        <taxon>Sandaracinaceae</taxon>
        <taxon>Sandaracinus</taxon>
    </lineage>
</organism>
<accession>A0A0F6YGT4</accession>
<proteinExistence type="predicted"/>
<dbReference type="EMBL" id="CP011125">
    <property type="protein sequence ID" value="AKF03222.1"/>
    <property type="molecule type" value="Genomic_DNA"/>
</dbReference>
<dbReference type="Proteomes" id="UP000034883">
    <property type="component" value="Chromosome"/>
</dbReference>
<reference evidence="1 2" key="1">
    <citation type="submission" date="2015-03" db="EMBL/GenBank/DDBJ databases">
        <title>Genome assembly of Sandaracinus amylolyticus DSM 53668.</title>
        <authorList>
            <person name="Sharma G."/>
            <person name="Subramanian S."/>
        </authorList>
    </citation>
    <scope>NUCLEOTIDE SEQUENCE [LARGE SCALE GENOMIC DNA]</scope>
    <source>
        <strain evidence="1 2">DSM 53668</strain>
    </source>
</reference>
<keyword evidence="2" id="KW-1185">Reference proteome</keyword>
<name>A0A0F6YGT4_9BACT</name>